<name>A0A022PYQ1_ERYGU</name>
<dbReference type="InterPro" id="IPR011011">
    <property type="entry name" value="Znf_FYVE_PHD"/>
</dbReference>
<accession>A0A022PYQ1</accession>
<proteinExistence type="predicted"/>
<evidence type="ECO:0000256" key="1">
    <source>
        <dbReference type="ARBA" id="ARBA00022723"/>
    </source>
</evidence>
<dbReference type="GO" id="GO:0008270">
    <property type="term" value="F:zinc ion binding"/>
    <property type="evidence" value="ECO:0007669"/>
    <property type="project" value="UniProtKB-KW"/>
</dbReference>
<evidence type="ECO:0000256" key="3">
    <source>
        <dbReference type="ARBA" id="ARBA00022833"/>
    </source>
</evidence>
<dbReference type="PANTHER" id="PTHR34451:SF7">
    <property type="entry name" value="PHD FINGER FAMILY PROTEIN"/>
    <property type="match status" value="1"/>
</dbReference>
<dbReference type="eggNOG" id="ENOG502S2BS">
    <property type="taxonomic scope" value="Eukaryota"/>
</dbReference>
<dbReference type="PANTHER" id="PTHR34451">
    <property type="entry name" value="PHD FINGER FAMILY PROTEIN"/>
    <property type="match status" value="1"/>
</dbReference>
<gene>
    <name evidence="4" type="ORF">MIMGU_mgv1a014229mg</name>
</gene>
<keyword evidence="3" id="KW-0862">Zinc</keyword>
<sequence length="197" mass="21311">METQQCNVCRSADAVALHNLHHRGALAFLCSACVLRRHPGKFCPLCFEAYDDATTTANTRPSAHSRITCHRCTAVVHSACLPSSVRPSSTTLRYLCPQCSHPSSSPVVDSKSDDGRPVVFTRDLAKQIFCAAKIVSVIMHKAAAAARADAEQKAGEAIAAKKKAKQAIERASYVMANEQARAIANQQEEDDSDIDDE</sequence>
<dbReference type="InterPro" id="IPR013083">
    <property type="entry name" value="Znf_RING/FYVE/PHD"/>
</dbReference>
<dbReference type="PROSITE" id="PS01359">
    <property type="entry name" value="ZF_PHD_1"/>
    <property type="match status" value="1"/>
</dbReference>
<dbReference type="OrthoDB" id="692041at2759"/>
<keyword evidence="1" id="KW-0479">Metal-binding</keyword>
<protein>
    <recommendedName>
        <fullName evidence="6">PHD-type domain-containing protein</fullName>
    </recommendedName>
</protein>
<evidence type="ECO:0000313" key="4">
    <source>
        <dbReference type="EMBL" id="EYU19370.1"/>
    </source>
</evidence>
<evidence type="ECO:0000256" key="2">
    <source>
        <dbReference type="ARBA" id="ARBA00022771"/>
    </source>
</evidence>
<evidence type="ECO:0008006" key="6">
    <source>
        <dbReference type="Google" id="ProtNLM"/>
    </source>
</evidence>
<dbReference type="Proteomes" id="UP000030748">
    <property type="component" value="Unassembled WGS sequence"/>
</dbReference>
<keyword evidence="5" id="KW-1185">Reference proteome</keyword>
<dbReference type="InterPro" id="IPR019786">
    <property type="entry name" value="Zinc_finger_PHD-type_CS"/>
</dbReference>
<dbReference type="KEGG" id="egt:105978124"/>
<organism evidence="4 5">
    <name type="scientific">Erythranthe guttata</name>
    <name type="common">Yellow monkey flower</name>
    <name type="synonym">Mimulus guttatus</name>
    <dbReference type="NCBI Taxonomy" id="4155"/>
    <lineage>
        <taxon>Eukaryota</taxon>
        <taxon>Viridiplantae</taxon>
        <taxon>Streptophyta</taxon>
        <taxon>Embryophyta</taxon>
        <taxon>Tracheophyta</taxon>
        <taxon>Spermatophyta</taxon>
        <taxon>Magnoliopsida</taxon>
        <taxon>eudicotyledons</taxon>
        <taxon>Gunneridae</taxon>
        <taxon>Pentapetalae</taxon>
        <taxon>asterids</taxon>
        <taxon>lamiids</taxon>
        <taxon>Lamiales</taxon>
        <taxon>Phrymaceae</taxon>
        <taxon>Erythranthe</taxon>
    </lineage>
</organism>
<dbReference type="OMA" id="HTHIHCA"/>
<reference evidence="4 5" key="1">
    <citation type="journal article" date="2013" name="Proc. Natl. Acad. Sci. U.S.A.">
        <title>Fine-scale variation in meiotic recombination in Mimulus inferred from population shotgun sequencing.</title>
        <authorList>
            <person name="Hellsten U."/>
            <person name="Wright K.M."/>
            <person name="Jenkins J."/>
            <person name="Shu S."/>
            <person name="Yuan Y."/>
            <person name="Wessler S.R."/>
            <person name="Schmutz J."/>
            <person name="Willis J.H."/>
            <person name="Rokhsar D.S."/>
        </authorList>
    </citation>
    <scope>NUCLEOTIDE SEQUENCE [LARGE SCALE GENOMIC DNA]</scope>
    <source>
        <strain evidence="5">cv. DUN x IM62</strain>
    </source>
</reference>
<evidence type="ECO:0000313" key="5">
    <source>
        <dbReference type="Proteomes" id="UP000030748"/>
    </source>
</evidence>
<dbReference type="SUPFAM" id="SSF57903">
    <property type="entry name" value="FYVE/PHD zinc finger"/>
    <property type="match status" value="1"/>
</dbReference>
<dbReference type="EMBL" id="KI632295">
    <property type="protein sequence ID" value="EYU19370.1"/>
    <property type="molecule type" value="Genomic_DNA"/>
</dbReference>
<dbReference type="Gene3D" id="3.30.40.10">
    <property type="entry name" value="Zinc/RING finger domain, C3HC4 (zinc finger)"/>
    <property type="match status" value="1"/>
</dbReference>
<dbReference type="STRING" id="4155.A0A022PYQ1"/>
<dbReference type="AlphaFoldDB" id="A0A022PYQ1"/>
<keyword evidence="2" id="KW-0863">Zinc-finger</keyword>